<feature type="chain" id="PRO_5020232504" evidence="4">
    <location>
        <begin position="27"/>
        <end position="596"/>
    </location>
</feature>
<evidence type="ECO:0000256" key="2">
    <source>
        <dbReference type="ARBA" id="ARBA00022803"/>
    </source>
</evidence>
<dbReference type="Pfam" id="PF14559">
    <property type="entry name" value="TPR_19"/>
    <property type="match status" value="1"/>
</dbReference>
<evidence type="ECO:0000313" key="6">
    <source>
        <dbReference type="Proteomes" id="UP000292445"/>
    </source>
</evidence>
<dbReference type="PANTHER" id="PTHR45586">
    <property type="entry name" value="TPR REPEAT-CONTAINING PROTEIN PA4667"/>
    <property type="match status" value="1"/>
</dbReference>
<dbReference type="RefSeq" id="WP_130356548.1">
    <property type="nucleotide sequence ID" value="NZ_SGXC01000001.1"/>
</dbReference>
<dbReference type="InterPro" id="IPR011990">
    <property type="entry name" value="TPR-like_helical_dom_sf"/>
</dbReference>
<name>A0A4Q7NLA0_9BURK</name>
<feature type="repeat" description="TPR" evidence="3">
    <location>
        <begin position="516"/>
        <end position="549"/>
    </location>
</feature>
<dbReference type="Pfam" id="PF13432">
    <property type="entry name" value="TPR_16"/>
    <property type="match status" value="4"/>
</dbReference>
<organism evidence="5 6">
    <name type="scientific">Pigmentiphaga kullae</name>
    <dbReference type="NCBI Taxonomy" id="151784"/>
    <lineage>
        <taxon>Bacteria</taxon>
        <taxon>Pseudomonadati</taxon>
        <taxon>Pseudomonadota</taxon>
        <taxon>Betaproteobacteria</taxon>
        <taxon>Burkholderiales</taxon>
        <taxon>Alcaligenaceae</taxon>
        <taxon>Pigmentiphaga</taxon>
    </lineage>
</organism>
<keyword evidence="6" id="KW-1185">Reference proteome</keyword>
<keyword evidence="1" id="KW-0677">Repeat</keyword>
<evidence type="ECO:0000256" key="1">
    <source>
        <dbReference type="ARBA" id="ARBA00022737"/>
    </source>
</evidence>
<accession>A0A4Q7NLA0</accession>
<evidence type="ECO:0000313" key="5">
    <source>
        <dbReference type="EMBL" id="RZS85320.1"/>
    </source>
</evidence>
<dbReference type="PANTHER" id="PTHR45586:SF1">
    <property type="entry name" value="LIPOPOLYSACCHARIDE ASSEMBLY PROTEIN B"/>
    <property type="match status" value="1"/>
</dbReference>
<dbReference type="SUPFAM" id="SSF48452">
    <property type="entry name" value="TPR-like"/>
    <property type="match status" value="3"/>
</dbReference>
<dbReference type="EMBL" id="SGXC01000001">
    <property type="protein sequence ID" value="RZS85320.1"/>
    <property type="molecule type" value="Genomic_DNA"/>
</dbReference>
<evidence type="ECO:0000256" key="3">
    <source>
        <dbReference type="PROSITE-ProRule" id="PRU00339"/>
    </source>
</evidence>
<reference evidence="5 6" key="1">
    <citation type="submission" date="2019-02" db="EMBL/GenBank/DDBJ databases">
        <title>Genomic Encyclopedia of Type Strains, Phase IV (KMG-IV): sequencing the most valuable type-strain genomes for metagenomic binning, comparative biology and taxonomic classification.</title>
        <authorList>
            <person name="Goeker M."/>
        </authorList>
    </citation>
    <scope>NUCLEOTIDE SEQUENCE [LARGE SCALE GENOMIC DNA]</scope>
    <source>
        <strain evidence="5 6">K24</strain>
    </source>
</reference>
<dbReference type="PROSITE" id="PS50005">
    <property type="entry name" value="TPR"/>
    <property type="match status" value="2"/>
</dbReference>
<gene>
    <name evidence="5" type="ORF">EV675_1343</name>
</gene>
<comment type="caution">
    <text evidence="5">The sequence shown here is derived from an EMBL/GenBank/DDBJ whole genome shotgun (WGS) entry which is preliminary data.</text>
</comment>
<evidence type="ECO:0000256" key="4">
    <source>
        <dbReference type="SAM" id="SignalP"/>
    </source>
</evidence>
<dbReference type="Proteomes" id="UP000292445">
    <property type="component" value="Unassembled WGS sequence"/>
</dbReference>
<proteinExistence type="predicted"/>
<dbReference type="Gene3D" id="1.25.40.10">
    <property type="entry name" value="Tetratricopeptide repeat domain"/>
    <property type="match status" value="2"/>
</dbReference>
<dbReference type="InterPro" id="IPR051012">
    <property type="entry name" value="CellSynth/LPSAsmb/PSIAsmb"/>
</dbReference>
<dbReference type="AlphaFoldDB" id="A0A4Q7NLA0"/>
<keyword evidence="2 3" id="KW-0802">TPR repeat</keyword>
<protein>
    <submittedName>
        <fullName evidence="5">Tetratricopeptide repeat protein</fullName>
    </submittedName>
</protein>
<keyword evidence="4" id="KW-0732">Signal</keyword>
<dbReference type="SMART" id="SM00028">
    <property type="entry name" value="TPR"/>
    <property type="match status" value="6"/>
</dbReference>
<feature type="signal peptide" evidence="4">
    <location>
        <begin position="1"/>
        <end position="26"/>
    </location>
</feature>
<dbReference type="InterPro" id="IPR019734">
    <property type="entry name" value="TPR_rpt"/>
</dbReference>
<sequence>MLFNAHRLKLAAAWVGLATAVSAVSAQNAPPASDELLVPGLSLSPMGRAIGPRALPNVDLSAEILFQVLASEVAAQRGAFGPATSTTLDLAEKTRDPRLARRAVEFALAGGDLVRALDAAQAWAELDPADVEARQTALSLAAAAGRVEGMGSALRARIAAAPDKSVAIVDARRVVARLDDKRKALSILEEALTDVRNLPEAHLALSRVAAAAGDKPRALQEARAALDAQPDSEAAAMLALQMGVETEPEQSVARARAFIATHAESRNLRVLLARALASLKDYDGARDELQALARANPEDFEILYMQGVLAYQSQRPSDADGYLRQYLDVHEQRTAKGAAPLPEADNALFLRVQIAEDQQRYDDAFDLLAKVDDPDAALPARLRQAVLRGKQGRVDDARRILGLIDPRDVREGSQVALTEAQILRNAGDRDEAVKVLEAANQRYPDAPDLMYDLAMLYEQQNRIDEMENRLRRIIAIKPDHAHAYNALGYSLADRNVRLPEARRLIERAMNLAPDDPFIIDSMGWVHYRMGDNAKALSYLERAYEIRPDAEIAVHLGEVLWASGQQARARQLWREVQSKDPSNAALRGTLARLDVTL</sequence>
<feature type="repeat" description="TPR" evidence="3">
    <location>
        <begin position="447"/>
        <end position="480"/>
    </location>
</feature>
<dbReference type="OrthoDB" id="9766710at2"/>